<sequence length="91" mass="10808">MRTMKQQEYEEARELLLLEAKLVRLRIEAENLKLRKAEEGNARQTNRLVMLADVAYQLSQTRLLSQRSLFSTSRRRHWIWLVLAVILGLSR</sequence>
<gene>
    <name evidence="2" type="ORF">NEISUBOT_03562</name>
</gene>
<dbReference type="Proteomes" id="UP000004621">
    <property type="component" value="Unassembled WGS sequence"/>
</dbReference>
<dbReference type="EMBL" id="ACEO02000002">
    <property type="protein sequence ID" value="EFC52726.1"/>
    <property type="molecule type" value="Genomic_DNA"/>
</dbReference>
<dbReference type="AlphaFoldDB" id="A0A9W5IS49"/>
<comment type="caution">
    <text evidence="2">The sequence shown here is derived from an EMBL/GenBank/DDBJ whole genome shotgun (WGS) entry which is preliminary data.</text>
</comment>
<proteinExistence type="predicted"/>
<protein>
    <submittedName>
        <fullName evidence="2">Uncharacterized protein</fullName>
    </submittedName>
</protein>
<keyword evidence="1" id="KW-0175">Coiled coil</keyword>
<evidence type="ECO:0000256" key="1">
    <source>
        <dbReference type="SAM" id="Coils"/>
    </source>
</evidence>
<accession>A0A9W5IS49</accession>
<evidence type="ECO:0000313" key="3">
    <source>
        <dbReference type="Proteomes" id="UP000004621"/>
    </source>
</evidence>
<feature type="coiled-coil region" evidence="1">
    <location>
        <begin position="15"/>
        <end position="47"/>
    </location>
</feature>
<organism evidence="2 3">
    <name type="scientific">Neisseria subflava NJ9703</name>
    <dbReference type="NCBI Taxonomy" id="546268"/>
    <lineage>
        <taxon>Bacteria</taxon>
        <taxon>Pseudomonadati</taxon>
        <taxon>Pseudomonadota</taxon>
        <taxon>Betaproteobacteria</taxon>
        <taxon>Neisseriales</taxon>
        <taxon>Neisseriaceae</taxon>
        <taxon>Neisseria</taxon>
    </lineage>
</organism>
<name>A0A9W5IS49_NEISU</name>
<reference evidence="2 3" key="1">
    <citation type="submission" date="2010-01" db="EMBL/GenBank/DDBJ databases">
        <authorList>
            <person name="Weinstock G."/>
            <person name="Sodergren E."/>
            <person name="Clifton S."/>
            <person name="Fulton L."/>
            <person name="Fulton B."/>
            <person name="Courtney L."/>
            <person name="Fronick C."/>
            <person name="Harrison M."/>
            <person name="Strong C."/>
            <person name="Farmer C."/>
            <person name="Delahaunty K."/>
            <person name="Markovic C."/>
            <person name="Hall O."/>
            <person name="Minx P."/>
            <person name="Tomlinson C."/>
            <person name="Mitreva M."/>
            <person name="Nelson J."/>
            <person name="Hou S."/>
            <person name="Wollam A."/>
            <person name="Pepin K.H."/>
            <person name="Johnson M."/>
            <person name="Bhonagiri V."/>
            <person name="Nash W.E."/>
            <person name="Warren W."/>
            <person name="Chinwalla A."/>
            <person name="Mardis E.R."/>
            <person name="Wilson R.K."/>
        </authorList>
    </citation>
    <scope>NUCLEOTIDE SEQUENCE [LARGE SCALE GENOMIC DNA]</scope>
    <source>
        <strain evidence="2 3">NJ9703</strain>
    </source>
</reference>
<evidence type="ECO:0000313" key="2">
    <source>
        <dbReference type="EMBL" id="EFC52726.1"/>
    </source>
</evidence>